<name>A0AAW0R2F0_9PEZI</name>
<comment type="caution">
    <text evidence="1">The sequence shown here is derived from an EMBL/GenBank/DDBJ whole genome shotgun (WGS) entry which is preliminary data.</text>
</comment>
<protein>
    <submittedName>
        <fullName evidence="1">Uncharacterized protein</fullName>
    </submittedName>
</protein>
<keyword evidence="2" id="KW-1185">Reference proteome</keyword>
<reference evidence="1 2" key="1">
    <citation type="submission" date="2023-01" db="EMBL/GenBank/DDBJ databases">
        <title>Analysis of 21 Apiospora genomes using comparative genomics revels a genus with tremendous synthesis potential of carbohydrate active enzymes and secondary metabolites.</title>
        <authorList>
            <person name="Sorensen T."/>
        </authorList>
    </citation>
    <scope>NUCLEOTIDE SEQUENCE [LARGE SCALE GENOMIC DNA]</scope>
    <source>
        <strain evidence="1 2">CBS 117206</strain>
    </source>
</reference>
<dbReference type="AlphaFoldDB" id="A0AAW0R2F0"/>
<evidence type="ECO:0000313" key="2">
    <source>
        <dbReference type="Proteomes" id="UP001392437"/>
    </source>
</evidence>
<gene>
    <name evidence="1" type="ORF">PG999_005567</name>
</gene>
<dbReference type="Proteomes" id="UP001392437">
    <property type="component" value="Unassembled WGS sequence"/>
</dbReference>
<organism evidence="1 2">
    <name type="scientific">Apiospora kogelbergensis</name>
    <dbReference type="NCBI Taxonomy" id="1337665"/>
    <lineage>
        <taxon>Eukaryota</taxon>
        <taxon>Fungi</taxon>
        <taxon>Dikarya</taxon>
        <taxon>Ascomycota</taxon>
        <taxon>Pezizomycotina</taxon>
        <taxon>Sordariomycetes</taxon>
        <taxon>Xylariomycetidae</taxon>
        <taxon>Amphisphaeriales</taxon>
        <taxon>Apiosporaceae</taxon>
        <taxon>Apiospora</taxon>
    </lineage>
</organism>
<proteinExistence type="predicted"/>
<evidence type="ECO:0000313" key="1">
    <source>
        <dbReference type="EMBL" id="KAK8121447.1"/>
    </source>
</evidence>
<dbReference type="EMBL" id="JAQQWP010000004">
    <property type="protein sequence ID" value="KAK8121447.1"/>
    <property type="molecule type" value="Genomic_DNA"/>
</dbReference>
<sequence>MAKLRIGQDSEHRLKPTAPTSPKILTVLGRFWRNQRNFVPRGRLDLASEGNISAHIAEQTLGTATSFHDFEEWMSIFTVDLPKVLMRSFDIFLLPYNPPAWEILTYFSGPRTTPAALVAGFQHQQDIIAALYRRIFQNNADLEEMAPICTQALWRLWAYCVISYEGAVRGQCIVEQLKWLKGLTERSAPFWRDALLKDKEWKLDQRNGVFGQSNRIREPEWRASLANLRSTFDSLMSCWSLQVGSKPFGEMQLMYTMGRPRGPESVLSVLLGSKDAEGFPDRMYLVVKDERIGVSLGQAIRMMSNPTCEWQKTE</sequence>
<accession>A0AAW0R2F0</accession>